<dbReference type="InterPro" id="IPR038726">
    <property type="entry name" value="PDDEXK_AddAB-type"/>
</dbReference>
<gene>
    <name evidence="2" type="ORF">UFOPK2886_00675</name>
</gene>
<name>A0A6J6VER8_9ZZZZ</name>
<reference evidence="2" key="1">
    <citation type="submission" date="2020-05" db="EMBL/GenBank/DDBJ databases">
        <authorList>
            <person name="Chiriac C."/>
            <person name="Salcher M."/>
            <person name="Ghai R."/>
            <person name="Kavagutti S V."/>
        </authorList>
    </citation>
    <scope>NUCLEOTIDE SEQUENCE</scope>
</reference>
<dbReference type="InterPro" id="IPR011604">
    <property type="entry name" value="PDDEXK-like_dom_sf"/>
</dbReference>
<evidence type="ECO:0000313" key="2">
    <source>
        <dbReference type="EMBL" id="CAB4769378.1"/>
    </source>
</evidence>
<evidence type="ECO:0000259" key="1">
    <source>
        <dbReference type="Pfam" id="PF12705"/>
    </source>
</evidence>
<dbReference type="Gene3D" id="3.90.320.10">
    <property type="match status" value="1"/>
</dbReference>
<dbReference type="SUPFAM" id="SSF52980">
    <property type="entry name" value="Restriction endonuclease-like"/>
    <property type="match status" value="1"/>
</dbReference>
<proteinExistence type="predicted"/>
<dbReference type="AlphaFoldDB" id="A0A6J6VER8"/>
<organism evidence="2">
    <name type="scientific">freshwater metagenome</name>
    <dbReference type="NCBI Taxonomy" id="449393"/>
    <lineage>
        <taxon>unclassified sequences</taxon>
        <taxon>metagenomes</taxon>
        <taxon>ecological metagenomes</taxon>
    </lineage>
</organism>
<feature type="domain" description="PD-(D/E)XK endonuclease-like" evidence="1">
    <location>
        <begin position="7"/>
        <end position="78"/>
    </location>
</feature>
<dbReference type="EMBL" id="CAEZZO010000094">
    <property type="protein sequence ID" value="CAB4769378.1"/>
    <property type="molecule type" value="Genomic_DNA"/>
</dbReference>
<sequence length="98" mass="10910">MIDQTLIRGRIDAVYKTGPDQYEVIDWKTGKVKDGADLENAAIQLAMYRLAYAKLKSVPVTNVSAAFHYVSDNQTVRPADILDESDLKSLISKVPIEI</sequence>
<accession>A0A6J6VER8</accession>
<dbReference type="Pfam" id="PF12705">
    <property type="entry name" value="PDDEXK_1"/>
    <property type="match status" value="1"/>
</dbReference>
<dbReference type="InterPro" id="IPR011335">
    <property type="entry name" value="Restrct_endonuc-II-like"/>
</dbReference>
<protein>
    <submittedName>
        <fullName evidence="2">Unannotated protein</fullName>
    </submittedName>
</protein>